<evidence type="ECO:0000313" key="2">
    <source>
        <dbReference type="Proteomes" id="UP000729402"/>
    </source>
</evidence>
<protein>
    <submittedName>
        <fullName evidence="1">Uncharacterized protein</fullName>
    </submittedName>
</protein>
<proteinExistence type="predicted"/>
<keyword evidence="2" id="KW-1185">Reference proteome</keyword>
<comment type="caution">
    <text evidence="1">The sequence shown here is derived from an EMBL/GenBank/DDBJ whole genome shotgun (WGS) entry which is preliminary data.</text>
</comment>
<evidence type="ECO:0000313" key="1">
    <source>
        <dbReference type="EMBL" id="KAG8094039.1"/>
    </source>
</evidence>
<accession>A0A8J5WTA3</accession>
<dbReference type="AlphaFoldDB" id="A0A8J5WTA3"/>
<reference evidence="1" key="1">
    <citation type="journal article" date="2021" name="bioRxiv">
        <title>Whole Genome Assembly and Annotation of Northern Wild Rice, Zizania palustris L., Supports a Whole Genome Duplication in the Zizania Genus.</title>
        <authorList>
            <person name="Haas M."/>
            <person name="Kono T."/>
            <person name="Macchietto M."/>
            <person name="Millas R."/>
            <person name="McGilp L."/>
            <person name="Shao M."/>
            <person name="Duquette J."/>
            <person name="Hirsch C.N."/>
            <person name="Kimball J."/>
        </authorList>
    </citation>
    <scope>NUCLEOTIDE SEQUENCE</scope>
    <source>
        <tissue evidence="1">Fresh leaf tissue</tissue>
    </source>
</reference>
<dbReference type="Proteomes" id="UP000729402">
    <property type="component" value="Unassembled WGS sequence"/>
</dbReference>
<gene>
    <name evidence="1" type="ORF">GUJ93_ZPchr0012g21598</name>
</gene>
<sequence>MRERERGDLAAAVAGFLLPPTHPLLSSPLLSSPLAYKYPPAAAPRAPPARAVAAAPSRSDLLLWSRRARQQARWWRERERGSPEINISKSRW</sequence>
<organism evidence="1 2">
    <name type="scientific">Zizania palustris</name>
    <name type="common">Northern wild rice</name>
    <dbReference type="NCBI Taxonomy" id="103762"/>
    <lineage>
        <taxon>Eukaryota</taxon>
        <taxon>Viridiplantae</taxon>
        <taxon>Streptophyta</taxon>
        <taxon>Embryophyta</taxon>
        <taxon>Tracheophyta</taxon>
        <taxon>Spermatophyta</taxon>
        <taxon>Magnoliopsida</taxon>
        <taxon>Liliopsida</taxon>
        <taxon>Poales</taxon>
        <taxon>Poaceae</taxon>
        <taxon>BOP clade</taxon>
        <taxon>Oryzoideae</taxon>
        <taxon>Oryzeae</taxon>
        <taxon>Zizaniinae</taxon>
        <taxon>Zizania</taxon>
    </lineage>
</organism>
<reference evidence="1" key="2">
    <citation type="submission" date="2021-02" db="EMBL/GenBank/DDBJ databases">
        <authorList>
            <person name="Kimball J.A."/>
            <person name="Haas M.W."/>
            <person name="Macchietto M."/>
            <person name="Kono T."/>
            <person name="Duquette J."/>
            <person name="Shao M."/>
        </authorList>
    </citation>
    <scope>NUCLEOTIDE SEQUENCE</scope>
    <source>
        <tissue evidence="1">Fresh leaf tissue</tissue>
    </source>
</reference>
<name>A0A8J5WTA3_ZIZPA</name>
<dbReference type="EMBL" id="JAAALK010000080">
    <property type="protein sequence ID" value="KAG8094039.1"/>
    <property type="molecule type" value="Genomic_DNA"/>
</dbReference>